<gene>
    <name evidence="2" type="ORF">PV05_00143</name>
</gene>
<evidence type="ECO:0000313" key="3">
    <source>
        <dbReference type="Proteomes" id="UP000054342"/>
    </source>
</evidence>
<name>A0A0D2EVW5_9EURO</name>
<organism evidence="2 3">
    <name type="scientific">Exophiala xenobiotica</name>
    <dbReference type="NCBI Taxonomy" id="348802"/>
    <lineage>
        <taxon>Eukaryota</taxon>
        <taxon>Fungi</taxon>
        <taxon>Dikarya</taxon>
        <taxon>Ascomycota</taxon>
        <taxon>Pezizomycotina</taxon>
        <taxon>Eurotiomycetes</taxon>
        <taxon>Chaetothyriomycetidae</taxon>
        <taxon>Chaetothyriales</taxon>
        <taxon>Herpotrichiellaceae</taxon>
        <taxon>Exophiala</taxon>
    </lineage>
</organism>
<proteinExistence type="predicted"/>
<dbReference type="Proteomes" id="UP000054342">
    <property type="component" value="Unassembled WGS sequence"/>
</dbReference>
<accession>A0A0D2EVW5</accession>
<dbReference type="InterPro" id="IPR034627">
    <property type="entry name" value="Irc6"/>
</dbReference>
<reference evidence="2 3" key="1">
    <citation type="submission" date="2015-01" db="EMBL/GenBank/DDBJ databases">
        <title>The Genome Sequence of Exophiala xenobiotica CBS118157.</title>
        <authorList>
            <consortium name="The Broad Institute Genomics Platform"/>
            <person name="Cuomo C."/>
            <person name="de Hoog S."/>
            <person name="Gorbushina A."/>
            <person name="Stielow B."/>
            <person name="Teixiera M."/>
            <person name="Abouelleil A."/>
            <person name="Chapman S.B."/>
            <person name="Priest M."/>
            <person name="Young S.K."/>
            <person name="Wortman J."/>
            <person name="Nusbaum C."/>
            <person name="Birren B."/>
        </authorList>
    </citation>
    <scope>NUCLEOTIDE SEQUENCE [LARGE SCALE GENOMIC DNA]</scope>
    <source>
        <strain evidence="2 3">CBS 118157</strain>
    </source>
</reference>
<dbReference type="PANTHER" id="PTHR28043:SF1">
    <property type="entry name" value="INCREASED RECOMBINATION CENTERS PROTEIN 6"/>
    <property type="match status" value="1"/>
</dbReference>
<dbReference type="GO" id="GO:0016192">
    <property type="term" value="P:vesicle-mediated transport"/>
    <property type="evidence" value="ECO:0007669"/>
    <property type="project" value="InterPro"/>
</dbReference>
<dbReference type="Pfam" id="PF10199">
    <property type="entry name" value="Adaptin_binding"/>
    <property type="match status" value="1"/>
</dbReference>
<dbReference type="EMBL" id="KN847317">
    <property type="protein sequence ID" value="KIW59878.1"/>
    <property type="molecule type" value="Genomic_DNA"/>
</dbReference>
<dbReference type="RefSeq" id="XP_013320462.1">
    <property type="nucleotide sequence ID" value="XM_013465008.1"/>
</dbReference>
<feature type="compositionally biased region" description="Low complexity" evidence="1">
    <location>
        <begin position="102"/>
        <end position="113"/>
    </location>
</feature>
<dbReference type="GeneID" id="25322051"/>
<dbReference type="STRING" id="348802.A0A0D2EVW5"/>
<evidence type="ECO:0000256" key="1">
    <source>
        <dbReference type="SAM" id="MobiDB-lite"/>
    </source>
</evidence>
<protein>
    <recommendedName>
        <fullName evidence="4">Increased recombination centers protein 6</fullName>
    </recommendedName>
</protein>
<dbReference type="OrthoDB" id="10261384at2759"/>
<evidence type="ECO:0000313" key="2">
    <source>
        <dbReference type="EMBL" id="KIW59878.1"/>
    </source>
</evidence>
<dbReference type="AlphaFoldDB" id="A0A0D2EVW5"/>
<sequence>MPDAPAKPSALRLLILAPSSDPTSVPPFSNLLHAITGSKPSDEVTSFSGYTSHPPLSLRTKYYNADVSIWCDELPSTSVSSAGRDKSTLTDLANPDGSEVPSSTSESETLLAAPPTKGSAEDAGNTHSTLEEWQSQMLSPAACEVRAVIGGIILILPTSPPSSSHSDAFSQSHMSLVEAVHSLREAAEDESYGRDIASIVVLQSTSPSITPAKLSQITEQLEESCLSDKGILGWDFVAWNGEPSTAESADERNEYGEKTGIRRVVEVLEGVDWSATPNRGDDEDGFDFDELDIDVDVDDPEDGGFSPRNILRNARLSGLDYELQREMMELKISLGDAQGAEPETGEQARTDVRDEDVQVEQLQGLMERVVAIREAGSEMPRTEREKFAKREIGRIIREMG</sequence>
<dbReference type="Gene3D" id="3.40.50.11960">
    <property type="match status" value="1"/>
</dbReference>
<feature type="region of interest" description="Disordered" evidence="1">
    <location>
        <begin position="77"/>
        <end position="128"/>
    </location>
</feature>
<dbReference type="GO" id="GO:0030674">
    <property type="term" value="F:protein-macromolecule adaptor activity"/>
    <property type="evidence" value="ECO:0007669"/>
    <property type="project" value="TreeGrafter"/>
</dbReference>
<dbReference type="HOGENOM" id="CLU_031716_1_1_1"/>
<keyword evidence="3" id="KW-1185">Reference proteome</keyword>
<evidence type="ECO:0008006" key="4">
    <source>
        <dbReference type="Google" id="ProtNLM"/>
    </source>
</evidence>
<dbReference type="PANTHER" id="PTHR28043">
    <property type="entry name" value="INCREASED RECOMBINATION CENTERS PROTEIN 6"/>
    <property type="match status" value="1"/>
</dbReference>